<sequence length="557" mass="60696">MYHSRLPSAAQDFHFDRGSATTSRNCDGSTETLLPLAARSEEVPKKSGWMLFSNSLGFVSLLLHLGLIIVHLALVGIWAKRLEYRIVFPLEHQTIISFAVTAATTSFGMGYSALLVFVTQKLSMRRSLTRRQTLTETHDIASAWGGIGAAILSIWQQRKVTSSIAAVLSVFFYLGCILVLHVTTPALFSVETFNATRFIQVGTQGLPAYDWPDELSHRDSDVDSLLDHILATLSDYAMGSLEFFPCVVDSVVAPGLSGGTLYDAPDLGTLSGMGDVTVNATGFNISCGYLDNTLDFAIGPDTPRGVIVSPLSFFDESLLVYSTIPITDSNNKSGPSTQLVPPSSSSVSSVYWLRCSQTLINQKAVVDVQSQNVVMLSPNIEKTHSLWAPFSGPYDKPVDTPRVFMNSSDGNLFLDIWAKWYSWLGSEDDANDVPYGTADLYLIQKLNLFPIDGGPPRENVTLHELENAFSIIVASMFWTLGHQPPAAPRSVNLSHANGSLVHYSDSDLISPGPFLLNGTVDVATRFPQGRLSSSLIAISIGLFASFCLMLLSLHYYP</sequence>
<dbReference type="EMBL" id="JARJCM010000003">
    <property type="protein sequence ID" value="KAJ7046012.1"/>
    <property type="molecule type" value="Genomic_DNA"/>
</dbReference>
<accession>A0AAD6XDI5</accession>
<dbReference type="AlphaFoldDB" id="A0AAD6XDI5"/>
<feature type="transmembrane region" description="Helical" evidence="1">
    <location>
        <begin position="164"/>
        <end position="188"/>
    </location>
</feature>
<comment type="caution">
    <text evidence="2">The sequence shown here is derived from an EMBL/GenBank/DDBJ whole genome shotgun (WGS) entry which is preliminary data.</text>
</comment>
<feature type="transmembrane region" description="Helical" evidence="1">
    <location>
        <begin position="95"/>
        <end position="119"/>
    </location>
</feature>
<protein>
    <recommendedName>
        <fullName evidence="4">Transmembrane protein</fullName>
    </recommendedName>
</protein>
<dbReference type="Proteomes" id="UP001218188">
    <property type="component" value="Unassembled WGS sequence"/>
</dbReference>
<feature type="non-terminal residue" evidence="2">
    <location>
        <position position="557"/>
    </location>
</feature>
<name>A0AAD6XDI5_9AGAR</name>
<evidence type="ECO:0000313" key="3">
    <source>
        <dbReference type="Proteomes" id="UP001218188"/>
    </source>
</evidence>
<feature type="transmembrane region" description="Helical" evidence="1">
    <location>
        <begin position="55"/>
        <end position="79"/>
    </location>
</feature>
<keyword evidence="1" id="KW-0812">Transmembrane</keyword>
<evidence type="ECO:0000256" key="1">
    <source>
        <dbReference type="SAM" id="Phobius"/>
    </source>
</evidence>
<gene>
    <name evidence="2" type="ORF">C8F04DRAFT_1024417</name>
</gene>
<proteinExistence type="predicted"/>
<organism evidence="2 3">
    <name type="scientific">Mycena alexandri</name>
    <dbReference type="NCBI Taxonomy" id="1745969"/>
    <lineage>
        <taxon>Eukaryota</taxon>
        <taxon>Fungi</taxon>
        <taxon>Dikarya</taxon>
        <taxon>Basidiomycota</taxon>
        <taxon>Agaricomycotina</taxon>
        <taxon>Agaricomycetes</taxon>
        <taxon>Agaricomycetidae</taxon>
        <taxon>Agaricales</taxon>
        <taxon>Marasmiineae</taxon>
        <taxon>Mycenaceae</taxon>
        <taxon>Mycena</taxon>
    </lineage>
</organism>
<evidence type="ECO:0000313" key="2">
    <source>
        <dbReference type="EMBL" id="KAJ7046012.1"/>
    </source>
</evidence>
<keyword evidence="3" id="KW-1185">Reference proteome</keyword>
<keyword evidence="1" id="KW-1133">Transmembrane helix</keyword>
<reference evidence="2" key="1">
    <citation type="submission" date="2023-03" db="EMBL/GenBank/DDBJ databases">
        <title>Massive genome expansion in bonnet fungi (Mycena s.s.) driven by repeated elements and novel gene families across ecological guilds.</title>
        <authorList>
            <consortium name="Lawrence Berkeley National Laboratory"/>
            <person name="Harder C.B."/>
            <person name="Miyauchi S."/>
            <person name="Viragh M."/>
            <person name="Kuo A."/>
            <person name="Thoen E."/>
            <person name="Andreopoulos B."/>
            <person name="Lu D."/>
            <person name="Skrede I."/>
            <person name="Drula E."/>
            <person name="Henrissat B."/>
            <person name="Morin E."/>
            <person name="Kohler A."/>
            <person name="Barry K."/>
            <person name="LaButti K."/>
            <person name="Morin E."/>
            <person name="Salamov A."/>
            <person name="Lipzen A."/>
            <person name="Mereny Z."/>
            <person name="Hegedus B."/>
            <person name="Baldrian P."/>
            <person name="Stursova M."/>
            <person name="Weitz H."/>
            <person name="Taylor A."/>
            <person name="Grigoriev I.V."/>
            <person name="Nagy L.G."/>
            <person name="Martin F."/>
            <person name="Kauserud H."/>
        </authorList>
    </citation>
    <scope>NUCLEOTIDE SEQUENCE</scope>
    <source>
        <strain evidence="2">CBHHK200</strain>
    </source>
</reference>
<keyword evidence="1" id="KW-0472">Membrane</keyword>
<feature type="transmembrane region" description="Helical" evidence="1">
    <location>
        <begin position="535"/>
        <end position="556"/>
    </location>
</feature>
<evidence type="ECO:0008006" key="4">
    <source>
        <dbReference type="Google" id="ProtNLM"/>
    </source>
</evidence>